<dbReference type="SUPFAM" id="SSF53474">
    <property type="entry name" value="alpha/beta-Hydrolases"/>
    <property type="match status" value="1"/>
</dbReference>
<evidence type="ECO:0000256" key="1">
    <source>
        <dbReference type="ARBA" id="ARBA00010088"/>
    </source>
</evidence>
<dbReference type="PANTHER" id="PTHR43248">
    <property type="entry name" value="2-SUCCINYL-6-HYDROXY-2,4-CYCLOHEXADIENE-1-CARBOXYLATE SYNTHASE"/>
    <property type="match status" value="1"/>
</dbReference>
<dbReference type="InterPro" id="IPR013595">
    <property type="entry name" value="Pept_S33_TAP-like_C"/>
</dbReference>
<comment type="similarity">
    <text evidence="1">Belongs to the peptidase S33 family.</text>
</comment>
<reference evidence="7" key="1">
    <citation type="journal article" date="2019" name="Int. J. Syst. Evol. Microbiol.">
        <title>The Global Catalogue of Microorganisms (GCM) 10K type strain sequencing project: providing services to taxonomists for standard genome sequencing and annotation.</title>
        <authorList>
            <consortium name="The Broad Institute Genomics Platform"/>
            <consortium name="The Broad Institute Genome Sequencing Center for Infectious Disease"/>
            <person name="Wu L."/>
            <person name="Ma J."/>
        </authorList>
    </citation>
    <scope>NUCLEOTIDE SEQUENCE [LARGE SCALE GENOMIC DNA]</scope>
    <source>
        <strain evidence="7">JCM 3369</strain>
    </source>
</reference>
<dbReference type="GO" id="GO:0016787">
    <property type="term" value="F:hydrolase activity"/>
    <property type="evidence" value="ECO:0007669"/>
    <property type="project" value="UniProtKB-KW"/>
</dbReference>
<feature type="domain" description="AB hydrolase-1" evidence="4">
    <location>
        <begin position="76"/>
        <end position="233"/>
    </location>
</feature>
<keyword evidence="7" id="KW-1185">Reference proteome</keyword>
<evidence type="ECO:0000256" key="2">
    <source>
        <dbReference type="ARBA" id="ARBA00022801"/>
    </source>
</evidence>
<dbReference type="Proteomes" id="UP001596380">
    <property type="component" value="Unassembled WGS sequence"/>
</dbReference>
<dbReference type="InterPro" id="IPR029058">
    <property type="entry name" value="AB_hydrolase_fold"/>
</dbReference>
<sequence>MSLLLSVLLPLGQVSGVEARASTAKGIDWKPCPDDEAVECGTVSVPVDWARPAGPRIDIVTARVRAGDPKARIGSLFLLPGGPGGSGVDSVSILREFLAPEILRRFDLIGFDARGIGRSHPVLCPTASHPPSEFPRNAKAYRRLVEYHRQKAGACRRLTGPLFDRVDTLSVARDTDAIRAALGQQKISLHGGSYGTLLGQQYAEEYPRHVRALVLDSSMDHSITSARGYLVPQSLVLEQSYRQFSAWCAKSTRCKLHGQDALKVLDELMAKADRGELHDPDEPGSTITAEDLSEIIRRAMYGTVDWVDLAQRLNKMRTGITGTLRTGVEKDPYHAIFCSDFSFPIRDYKQLKTLMASSRRVAPHTRVSPLGWTDITGCQGYLPRTRNPQHPYRVKGAPPILMTNSRYDIATPYPWASNVARQIPGAVLLTHDGINHLNYVWEPCITAATDRYLLTLATPPPGTHCPATPPAATNRSTSKLPSWPR</sequence>
<proteinExistence type="inferred from homology"/>
<dbReference type="Pfam" id="PF08386">
    <property type="entry name" value="Abhydrolase_4"/>
    <property type="match status" value="1"/>
</dbReference>
<evidence type="ECO:0000313" key="6">
    <source>
        <dbReference type="EMBL" id="MFC6878504.1"/>
    </source>
</evidence>
<evidence type="ECO:0000259" key="5">
    <source>
        <dbReference type="Pfam" id="PF08386"/>
    </source>
</evidence>
<feature type="compositionally biased region" description="Polar residues" evidence="3">
    <location>
        <begin position="474"/>
        <end position="485"/>
    </location>
</feature>
<dbReference type="Gene3D" id="3.40.50.1820">
    <property type="entry name" value="alpha/beta hydrolase"/>
    <property type="match status" value="1"/>
</dbReference>
<name>A0ABW2CAN5_9ACTN</name>
<evidence type="ECO:0000313" key="7">
    <source>
        <dbReference type="Proteomes" id="UP001596380"/>
    </source>
</evidence>
<accession>A0ABW2CAN5</accession>
<comment type="caution">
    <text evidence="6">The sequence shown here is derived from an EMBL/GenBank/DDBJ whole genome shotgun (WGS) entry which is preliminary data.</text>
</comment>
<feature type="region of interest" description="Disordered" evidence="3">
    <location>
        <begin position="464"/>
        <end position="485"/>
    </location>
</feature>
<evidence type="ECO:0000256" key="3">
    <source>
        <dbReference type="SAM" id="MobiDB-lite"/>
    </source>
</evidence>
<protein>
    <submittedName>
        <fullName evidence="6">Alpha/beta fold hydrolase</fullName>
    </submittedName>
</protein>
<dbReference type="InterPro" id="IPR051601">
    <property type="entry name" value="Serine_prot/Carboxylest_S33"/>
</dbReference>
<organism evidence="6 7">
    <name type="scientific">Actinomadura yumaensis</name>
    <dbReference type="NCBI Taxonomy" id="111807"/>
    <lineage>
        <taxon>Bacteria</taxon>
        <taxon>Bacillati</taxon>
        <taxon>Actinomycetota</taxon>
        <taxon>Actinomycetes</taxon>
        <taxon>Streptosporangiales</taxon>
        <taxon>Thermomonosporaceae</taxon>
        <taxon>Actinomadura</taxon>
    </lineage>
</organism>
<feature type="domain" description="Peptidase S33 tripeptidyl aminopeptidase-like C-terminal" evidence="5">
    <location>
        <begin position="377"/>
        <end position="465"/>
    </location>
</feature>
<keyword evidence="2 6" id="KW-0378">Hydrolase</keyword>
<dbReference type="InterPro" id="IPR000073">
    <property type="entry name" value="AB_hydrolase_1"/>
</dbReference>
<dbReference type="PANTHER" id="PTHR43248:SF30">
    <property type="entry name" value="AB HYDROLASE-1 DOMAIN-CONTAINING PROTEIN"/>
    <property type="match status" value="1"/>
</dbReference>
<dbReference type="Pfam" id="PF00561">
    <property type="entry name" value="Abhydrolase_1"/>
    <property type="match status" value="1"/>
</dbReference>
<evidence type="ECO:0000259" key="4">
    <source>
        <dbReference type="Pfam" id="PF00561"/>
    </source>
</evidence>
<gene>
    <name evidence="6" type="ORF">ACFQKB_01865</name>
</gene>
<dbReference type="EMBL" id="JBHSXS010000001">
    <property type="protein sequence ID" value="MFC6878504.1"/>
    <property type="molecule type" value="Genomic_DNA"/>
</dbReference>
<dbReference type="RefSeq" id="WP_160819907.1">
    <property type="nucleotide sequence ID" value="NZ_JBHSXE010000001.1"/>
</dbReference>